<dbReference type="RefSeq" id="WP_093730380.1">
    <property type="nucleotide sequence ID" value="NZ_FMYW01000008.1"/>
</dbReference>
<dbReference type="EMBL" id="FMYW01000008">
    <property type="protein sequence ID" value="SDC47305.1"/>
    <property type="molecule type" value="Genomic_DNA"/>
</dbReference>
<accession>A0A1G6LX45</accession>
<feature type="transmembrane region" description="Helical" evidence="1">
    <location>
        <begin position="140"/>
        <end position="166"/>
    </location>
</feature>
<dbReference type="AlphaFoldDB" id="A0A1G6LX45"/>
<evidence type="ECO:0000256" key="1">
    <source>
        <dbReference type="SAM" id="Phobius"/>
    </source>
</evidence>
<feature type="transmembrane region" description="Helical" evidence="1">
    <location>
        <begin position="85"/>
        <end position="109"/>
    </location>
</feature>
<name>A0A1G6LX45_9FIRM</name>
<reference evidence="3" key="1">
    <citation type="submission" date="2016-10" db="EMBL/GenBank/DDBJ databases">
        <authorList>
            <person name="Varghese N."/>
            <person name="Submissions S."/>
        </authorList>
    </citation>
    <scope>NUCLEOTIDE SEQUENCE [LARGE SCALE GENOMIC DNA]</scope>
    <source>
        <strain evidence="3">DSM 11005</strain>
    </source>
</reference>
<keyword evidence="1" id="KW-0812">Transmembrane</keyword>
<dbReference type="OrthoDB" id="9786132at2"/>
<gene>
    <name evidence="2" type="ORF">SAMN04487864_10854</name>
</gene>
<evidence type="ECO:0000313" key="2">
    <source>
        <dbReference type="EMBL" id="SDC47305.1"/>
    </source>
</evidence>
<evidence type="ECO:0008006" key="4">
    <source>
        <dbReference type="Google" id="ProtNLM"/>
    </source>
</evidence>
<sequence>MKTKKHWYDYLWIAELIYFSLGFFNILFAWVGLCMFFIPLVLALAGWDKAYCNRYCGRGQLFALLGGRLKLSRYRDVPGWLRSRFFRYGFLVFFMLMFCNMLHVTWLVFSGAENLRQVVTLLWVFKLPWQWAYSGAVTPWVAQFAFGFYSIMITSTVLGLISLLLWKPRSWCVYCPMGTMTQFICKAKHE</sequence>
<keyword evidence="1" id="KW-1133">Transmembrane helix</keyword>
<keyword evidence="3" id="KW-1185">Reference proteome</keyword>
<keyword evidence="1" id="KW-0472">Membrane</keyword>
<proteinExistence type="predicted"/>
<protein>
    <recommendedName>
        <fullName evidence="4">4Fe-4S binding domain-containing protein</fullName>
    </recommendedName>
</protein>
<organism evidence="2 3">
    <name type="scientific">Succiniclasticum ruminis</name>
    <dbReference type="NCBI Taxonomy" id="40841"/>
    <lineage>
        <taxon>Bacteria</taxon>
        <taxon>Bacillati</taxon>
        <taxon>Bacillota</taxon>
        <taxon>Negativicutes</taxon>
        <taxon>Acidaminococcales</taxon>
        <taxon>Acidaminococcaceae</taxon>
        <taxon>Succiniclasticum</taxon>
    </lineage>
</organism>
<dbReference type="Proteomes" id="UP000198943">
    <property type="component" value="Unassembled WGS sequence"/>
</dbReference>
<evidence type="ECO:0000313" key="3">
    <source>
        <dbReference type="Proteomes" id="UP000198943"/>
    </source>
</evidence>
<feature type="transmembrane region" description="Helical" evidence="1">
    <location>
        <begin position="16"/>
        <end position="45"/>
    </location>
</feature>